<keyword evidence="14" id="KW-1185">Reference proteome</keyword>
<comment type="catalytic activity">
    <reaction evidence="9">
        <text>Hydrolyzes the peptide bond -P2-(S-farnesyl or geranylgeranyl)C-P1'-P2'-P3'-COOH where P1' and P2' are amino acids with aliphatic sidechains and P3' is any C-terminal residue.</text>
        <dbReference type="EC" id="3.4.26.1"/>
    </reaction>
</comment>
<keyword evidence="6" id="KW-0256">Endoplasmic reticulum</keyword>
<reference evidence="14" key="1">
    <citation type="submission" date="2016-05" db="EMBL/GenBank/DDBJ databases">
        <title>Comparative genomics of biotechnologically important yeasts.</title>
        <authorList>
            <consortium name="DOE Joint Genome Institute"/>
            <person name="Riley R."/>
            <person name="Haridas S."/>
            <person name="Wolfe K.H."/>
            <person name="Lopes M.R."/>
            <person name="Hittinger C.T."/>
            <person name="Goker M."/>
            <person name="Salamov A."/>
            <person name="Wisecaver J."/>
            <person name="Long T.M."/>
            <person name="Aerts A.L."/>
            <person name="Barry K."/>
            <person name="Choi C."/>
            <person name="Clum A."/>
            <person name="Coughlan A.Y."/>
            <person name="Deshpande S."/>
            <person name="Douglass A.P."/>
            <person name="Hanson S.J."/>
            <person name="Klenk H.-P."/>
            <person name="Labutti K."/>
            <person name="Lapidus A."/>
            <person name="Lindquist E."/>
            <person name="Lipzen A."/>
            <person name="Meier-Kolthoff J.P."/>
            <person name="Ohm R.A."/>
            <person name="Otillar R.P."/>
            <person name="Pangilinan J."/>
            <person name="Peng Y."/>
            <person name="Rokas A."/>
            <person name="Rosa C.A."/>
            <person name="Scheuner C."/>
            <person name="Sibirny A.A."/>
            <person name="Slot J.C."/>
            <person name="Stielow J.B."/>
            <person name="Sun H."/>
            <person name="Kurtzman C.P."/>
            <person name="Blackwell M."/>
            <person name="Grigoriev I.V."/>
            <person name="Jeffries T.W."/>
        </authorList>
    </citation>
    <scope>NUCLEOTIDE SEQUENCE [LARGE SCALE GENOMIC DNA]</scope>
    <source>
        <strain evidence="14">NRRL Y-1933</strain>
    </source>
</reference>
<dbReference type="RefSeq" id="XP_020075271.1">
    <property type="nucleotide sequence ID" value="XM_020221661.1"/>
</dbReference>
<keyword evidence="7 11" id="KW-1133">Transmembrane helix</keyword>
<dbReference type="GO" id="GO:0071586">
    <property type="term" value="P:CAAX-box protein processing"/>
    <property type="evidence" value="ECO:0007669"/>
    <property type="project" value="InterPro"/>
</dbReference>
<comment type="similarity">
    <text evidence="2">Belongs to the peptidase U48 family.</text>
</comment>
<sequence>MQYTKTQGLLLSLVVSTVYVGSFRLWKPAAVEGRNRDDPVVIRHRLQRISVLCGILVLVVPYVLAQVYGVGSFGANLVRLFSDGGSTSRAVRDMVGSGGLMGVLYMGPIFEYLTDIDVEDFIYDFKSELCTLQGFRDHVFAPFTEELVYRAIVYQLLQPIASDKKIMLLLPILFGVAHIHHAYELYRTKDLPVSIVAFDALVKTTYTTIFGILANYIYFTKFESTNLGASTLIHTICNLIGFPTIILSQRSYLVNILYYLLIIAGILGFYHLL</sequence>
<dbReference type="InterPro" id="IPR003675">
    <property type="entry name" value="Rce1/LyrA-like_dom"/>
</dbReference>
<dbReference type="EMBL" id="KV454543">
    <property type="protein sequence ID" value="ODV66204.1"/>
    <property type="molecule type" value="Genomic_DNA"/>
</dbReference>
<evidence type="ECO:0000256" key="8">
    <source>
        <dbReference type="ARBA" id="ARBA00023136"/>
    </source>
</evidence>
<feature type="transmembrane region" description="Helical" evidence="11">
    <location>
        <begin position="252"/>
        <end position="272"/>
    </location>
</feature>
<evidence type="ECO:0000259" key="12">
    <source>
        <dbReference type="Pfam" id="PF02517"/>
    </source>
</evidence>
<dbReference type="Pfam" id="PF02517">
    <property type="entry name" value="Rce1-like"/>
    <property type="match status" value="1"/>
</dbReference>
<dbReference type="GO" id="GO:0005789">
    <property type="term" value="C:endoplasmic reticulum membrane"/>
    <property type="evidence" value="ECO:0007669"/>
    <property type="project" value="UniProtKB-SubCell"/>
</dbReference>
<dbReference type="EC" id="3.4.26.1" evidence="10"/>
<feature type="transmembrane region" description="Helical" evidence="11">
    <location>
        <begin position="226"/>
        <end position="246"/>
    </location>
</feature>
<comment type="subcellular location">
    <subcellularLocation>
        <location evidence="1">Endoplasmic reticulum membrane</location>
        <topology evidence="1">Multi-pass membrane protein</topology>
    </subcellularLocation>
</comment>
<protein>
    <recommendedName>
        <fullName evidence="10">intramembrane prenyl-peptidase Rce1</fullName>
        <ecNumber evidence="10">3.4.26.1</ecNumber>
    </recommendedName>
</protein>
<accession>A0A1E4RG12</accession>
<evidence type="ECO:0000256" key="4">
    <source>
        <dbReference type="ARBA" id="ARBA00022692"/>
    </source>
</evidence>
<keyword evidence="8 11" id="KW-0472">Membrane</keyword>
<feature type="domain" description="CAAX prenyl protease 2/Lysostaphin resistance protein A-like" evidence="12">
    <location>
        <begin position="132"/>
        <end position="240"/>
    </location>
</feature>
<evidence type="ECO:0000256" key="7">
    <source>
        <dbReference type="ARBA" id="ARBA00022989"/>
    </source>
</evidence>
<dbReference type="GeneID" id="30996210"/>
<evidence type="ECO:0000256" key="1">
    <source>
        <dbReference type="ARBA" id="ARBA00004477"/>
    </source>
</evidence>
<dbReference type="AlphaFoldDB" id="A0A1E4RG12"/>
<feature type="transmembrane region" description="Helical" evidence="11">
    <location>
        <begin position="51"/>
        <end position="74"/>
    </location>
</feature>
<gene>
    <name evidence="13" type="ORF">HYPBUDRAFT_153665</name>
</gene>
<feature type="transmembrane region" description="Helical" evidence="11">
    <location>
        <begin position="166"/>
        <end position="183"/>
    </location>
</feature>
<feature type="transmembrane region" description="Helical" evidence="11">
    <location>
        <begin position="195"/>
        <end position="219"/>
    </location>
</feature>
<evidence type="ECO:0000313" key="14">
    <source>
        <dbReference type="Proteomes" id="UP000095085"/>
    </source>
</evidence>
<dbReference type="InterPro" id="IPR039731">
    <property type="entry name" value="Rce1"/>
</dbReference>
<evidence type="ECO:0000256" key="5">
    <source>
        <dbReference type="ARBA" id="ARBA00022801"/>
    </source>
</evidence>
<keyword evidence="4 11" id="KW-0812">Transmembrane</keyword>
<dbReference type="Proteomes" id="UP000095085">
    <property type="component" value="Unassembled WGS sequence"/>
</dbReference>
<evidence type="ECO:0000256" key="9">
    <source>
        <dbReference type="ARBA" id="ARBA00047280"/>
    </source>
</evidence>
<dbReference type="OrthoDB" id="271604at2759"/>
<proteinExistence type="inferred from homology"/>
<evidence type="ECO:0000313" key="13">
    <source>
        <dbReference type="EMBL" id="ODV66204.1"/>
    </source>
</evidence>
<dbReference type="PANTHER" id="PTHR13046">
    <property type="entry name" value="PROTEASE U48 CAAX PRENYL PROTEASE RCE1"/>
    <property type="match status" value="1"/>
</dbReference>
<dbReference type="GO" id="GO:0004222">
    <property type="term" value="F:metalloendopeptidase activity"/>
    <property type="evidence" value="ECO:0007669"/>
    <property type="project" value="InterPro"/>
</dbReference>
<evidence type="ECO:0000256" key="6">
    <source>
        <dbReference type="ARBA" id="ARBA00022824"/>
    </source>
</evidence>
<evidence type="ECO:0000256" key="10">
    <source>
        <dbReference type="ARBA" id="ARBA00049729"/>
    </source>
</evidence>
<keyword evidence="3" id="KW-0645">Protease</keyword>
<name>A0A1E4RG12_9ASCO</name>
<evidence type="ECO:0000256" key="11">
    <source>
        <dbReference type="SAM" id="Phobius"/>
    </source>
</evidence>
<organism evidence="13 14">
    <name type="scientific">Hyphopichia burtonii NRRL Y-1933</name>
    <dbReference type="NCBI Taxonomy" id="984485"/>
    <lineage>
        <taxon>Eukaryota</taxon>
        <taxon>Fungi</taxon>
        <taxon>Dikarya</taxon>
        <taxon>Ascomycota</taxon>
        <taxon>Saccharomycotina</taxon>
        <taxon>Pichiomycetes</taxon>
        <taxon>Debaryomycetaceae</taxon>
        <taxon>Hyphopichia</taxon>
    </lineage>
</organism>
<keyword evidence="5" id="KW-0378">Hydrolase</keyword>
<evidence type="ECO:0000256" key="3">
    <source>
        <dbReference type="ARBA" id="ARBA00022670"/>
    </source>
</evidence>
<dbReference type="STRING" id="984485.A0A1E4RG12"/>
<evidence type="ECO:0000256" key="2">
    <source>
        <dbReference type="ARBA" id="ARBA00006897"/>
    </source>
</evidence>
<dbReference type="PANTHER" id="PTHR13046:SF0">
    <property type="entry name" value="CAAX PRENYL PROTEASE 2"/>
    <property type="match status" value="1"/>
</dbReference>